<dbReference type="Pfam" id="PF05708">
    <property type="entry name" value="Peptidase_C92"/>
    <property type="match status" value="1"/>
</dbReference>
<dbReference type="InterPro" id="IPR013207">
    <property type="entry name" value="LGFP"/>
</dbReference>
<dbReference type="Proteomes" id="UP000321424">
    <property type="component" value="Unassembled WGS sequence"/>
</dbReference>
<proteinExistence type="predicted"/>
<dbReference type="EMBL" id="BJXA01000002">
    <property type="protein sequence ID" value="GEM35935.1"/>
    <property type="molecule type" value="Genomic_DNA"/>
</dbReference>
<evidence type="ECO:0000313" key="3">
    <source>
        <dbReference type="Proteomes" id="UP000321424"/>
    </source>
</evidence>
<dbReference type="InterPro" id="IPR038765">
    <property type="entry name" value="Papain-like_cys_pep_sf"/>
</dbReference>
<organism evidence="2 3">
    <name type="scientific">Nocardia ninae NBRC 108245</name>
    <dbReference type="NCBI Taxonomy" id="1210091"/>
    <lineage>
        <taxon>Bacteria</taxon>
        <taxon>Bacillati</taxon>
        <taxon>Actinomycetota</taxon>
        <taxon>Actinomycetes</taxon>
        <taxon>Mycobacteriales</taxon>
        <taxon>Nocardiaceae</taxon>
        <taxon>Nocardia</taxon>
    </lineage>
</organism>
<evidence type="ECO:0000313" key="2">
    <source>
        <dbReference type="EMBL" id="GEM35935.1"/>
    </source>
</evidence>
<dbReference type="Gene3D" id="3.90.1720.10">
    <property type="entry name" value="endopeptidase domain like (from Nostoc punctiforme)"/>
    <property type="match status" value="1"/>
</dbReference>
<dbReference type="AlphaFoldDB" id="A0A511M5P9"/>
<protein>
    <submittedName>
        <fullName evidence="2">Uncharacterized protein</fullName>
    </submittedName>
</protein>
<sequence>MRSDCEQIPKGFSKADADKAETMEAAAAARPHTRSTAANPGCQVYWPAPYEVCGAIRDKYNELGGPNSFLLFPTSNELSNPDGVGKRSTFQNGPIYWSPTGGAHPVVNHFFAAWQRNGWEGGPLGYPISDEVVNPDNIGRRQYFQGGIIYWKLNEAYYVAGAIRDKWGETGWEGGWLGYPSSDETKLPDGQGRMNRFERGVIYWSPGTGPHPVAGAILEKWAKAGYERSSLGYPTGDQASRDNNVTVEQQFQGGLLTAPGPAASELAYLNPGTTGEQQIAAAQRWAQQIAAPVIDVLVEALRRARQYTEVKSPDSPSPDDYENLPDARGKGDIFYADSSPDLVVINKLVNHGHNGIYVSTTNTIEAAQGKGVHEVDNRTATNGGRRQVRKPQLGWIETSDAIRTSAVAFVRSKLGKSYNNNFAFNRNIQDEQYNCSQIVWAAYMHASNGDIDMKDSFPNPTPSVYPKELFTSGWVRKYYP</sequence>
<dbReference type="Pfam" id="PF08310">
    <property type="entry name" value="LGFP"/>
    <property type="match status" value="3"/>
</dbReference>
<dbReference type="RefSeq" id="WP_186818218.1">
    <property type="nucleotide sequence ID" value="NZ_BJXA01000002.1"/>
</dbReference>
<keyword evidence="3" id="KW-1185">Reference proteome</keyword>
<accession>A0A511M5P9</accession>
<reference evidence="2 3" key="1">
    <citation type="submission" date="2019-07" db="EMBL/GenBank/DDBJ databases">
        <title>Whole genome shotgun sequence of Nocardia ninae NBRC 108245.</title>
        <authorList>
            <person name="Hosoyama A."/>
            <person name="Uohara A."/>
            <person name="Ohji S."/>
            <person name="Ichikawa N."/>
        </authorList>
    </citation>
    <scope>NUCLEOTIDE SEQUENCE [LARGE SCALE GENOMIC DNA]</scope>
    <source>
        <strain evidence="2 3">NBRC 108245</strain>
    </source>
</reference>
<dbReference type="InterPro" id="IPR024453">
    <property type="entry name" value="Peptidase_C92"/>
</dbReference>
<feature type="region of interest" description="Disordered" evidence="1">
    <location>
        <begin position="307"/>
        <end position="326"/>
    </location>
</feature>
<gene>
    <name evidence="2" type="ORF">NN4_04540</name>
</gene>
<comment type="caution">
    <text evidence="2">The sequence shown here is derived from an EMBL/GenBank/DDBJ whole genome shotgun (WGS) entry which is preliminary data.</text>
</comment>
<name>A0A511M5P9_9NOCA</name>
<dbReference type="SUPFAM" id="SSF54001">
    <property type="entry name" value="Cysteine proteinases"/>
    <property type="match status" value="1"/>
</dbReference>
<evidence type="ECO:0000256" key="1">
    <source>
        <dbReference type="SAM" id="MobiDB-lite"/>
    </source>
</evidence>